<organism evidence="2 3">
    <name type="scientific">Abyssalbus ytuae</name>
    <dbReference type="NCBI Taxonomy" id="2926907"/>
    <lineage>
        <taxon>Bacteria</taxon>
        <taxon>Pseudomonadati</taxon>
        <taxon>Bacteroidota</taxon>
        <taxon>Flavobacteriia</taxon>
        <taxon>Flavobacteriales</taxon>
        <taxon>Flavobacteriaceae</taxon>
        <taxon>Abyssalbus</taxon>
    </lineage>
</organism>
<dbReference type="KEGG" id="fbm:MQE35_02380"/>
<gene>
    <name evidence="2" type="ORF">MQE35_02380</name>
</gene>
<proteinExistence type="predicted"/>
<dbReference type="Gene3D" id="3.40.50.150">
    <property type="entry name" value="Vaccinia Virus protein VP39"/>
    <property type="match status" value="1"/>
</dbReference>
<dbReference type="SUPFAM" id="SSF53335">
    <property type="entry name" value="S-adenosyl-L-methionine-dependent methyltransferases"/>
    <property type="match status" value="1"/>
</dbReference>
<dbReference type="InterPro" id="IPR029063">
    <property type="entry name" value="SAM-dependent_MTases_sf"/>
</dbReference>
<sequence>MLPWLFRRLVGTYIQGTPRPEAQNLFLIAHTMAEFWESNFKDKQAMWGFEPAGAAVNTLQLFQKKGLNKILIPGFGYGRNARIFTDNGFEVTGIEISETAIDIAKKHYGSNIKVFHGPVGNMPYNNESYDGIFCYALIHLLSEKDRAKLINDCYNQLTTGGYMVFVAISVNDVSYGKGELLSKDTFLSPHGVTLFFYNHDSITHEFGKYGLVEAIEIKEPVNKPSQTFWQIVCKRK</sequence>
<reference evidence="2" key="1">
    <citation type="submission" date="2022-03" db="EMBL/GenBank/DDBJ databases">
        <title>Description of Abyssus ytuae gen. nov., sp. nov., a novel member of the family Flavobacteriaceae isolated from the sediment of Mariana Trench.</title>
        <authorList>
            <person name="Zhang J."/>
            <person name="Xu X."/>
        </authorList>
    </citation>
    <scope>NUCLEOTIDE SEQUENCE</scope>
    <source>
        <strain evidence="2">MT3330</strain>
    </source>
</reference>
<evidence type="ECO:0000259" key="1">
    <source>
        <dbReference type="Pfam" id="PF08241"/>
    </source>
</evidence>
<dbReference type="Pfam" id="PF08241">
    <property type="entry name" value="Methyltransf_11"/>
    <property type="match status" value="1"/>
</dbReference>
<protein>
    <submittedName>
        <fullName evidence="2">Class I SAM-dependent methyltransferase</fullName>
    </submittedName>
</protein>
<dbReference type="GO" id="GO:0032259">
    <property type="term" value="P:methylation"/>
    <property type="evidence" value="ECO:0007669"/>
    <property type="project" value="UniProtKB-KW"/>
</dbReference>
<keyword evidence="2" id="KW-0489">Methyltransferase</keyword>
<dbReference type="EMBL" id="CP094358">
    <property type="protein sequence ID" value="UOB18157.1"/>
    <property type="molecule type" value="Genomic_DNA"/>
</dbReference>
<feature type="domain" description="Methyltransferase type 11" evidence="1">
    <location>
        <begin position="74"/>
        <end position="165"/>
    </location>
</feature>
<keyword evidence="3" id="KW-1185">Reference proteome</keyword>
<dbReference type="PANTHER" id="PTHR43861">
    <property type="entry name" value="TRANS-ACONITATE 2-METHYLTRANSFERASE-RELATED"/>
    <property type="match status" value="1"/>
</dbReference>
<evidence type="ECO:0000313" key="2">
    <source>
        <dbReference type="EMBL" id="UOB18157.1"/>
    </source>
</evidence>
<keyword evidence="2" id="KW-0808">Transferase</keyword>
<dbReference type="Proteomes" id="UP000831290">
    <property type="component" value="Chromosome"/>
</dbReference>
<name>A0A9E6ZZS1_9FLAO</name>
<dbReference type="InterPro" id="IPR013216">
    <property type="entry name" value="Methyltransf_11"/>
</dbReference>
<accession>A0A9E6ZZS1</accession>
<dbReference type="AlphaFoldDB" id="A0A9E6ZZS1"/>
<dbReference type="RefSeq" id="WP_255844164.1">
    <property type="nucleotide sequence ID" value="NZ_CP094358.1"/>
</dbReference>
<dbReference type="GO" id="GO:0008757">
    <property type="term" value="F:S-adenosylmethionine-dependent methyltransferase activity"/>
    <property type="evidence" value="ECO:0007669"/>
    <property type="project" value="InterPro"/>
</dbReference>
<dbReference type="CDD" id="cd02440">
    <property type="entry name" value="AdoMet_MTases"/>
    <property type="match status" value="1"/>
</dbReference>
<evidence type="ECO:0000313" key="3">
    <source>
        <dbReference type="Proteomes" id="UP000831290"/>
    </source>
</evidence>